<evidence type="ECO:0000313" key="2">
    <source>
        <dbReference type="Proteomes" id="UP000827765"/>
    </source>
</evidence>
<accession>A0AAE7P506</accession>
<keyword evidence="2" id="KW-1185">Reference proteome</keyword>
<gene>
    <name evidence="1" type="ORF">ORF046</name>
</gene>
<organism evidence="1 2">
    <name type="scientific">Yersinia phage PYps3T</name>
    <dbReference type="NCBI Taxonomy" id="2801357"/>
    <lineage>
        <taxon>Viruses</taxon>
        <taxon>Duplodnaviria</taxon>
        <taxon>Heunggongvirae</taxon>
        <taxon>Uroviricota</taxon>
        <taxon>Caudoviricetes</taxon>
        <taxon>Chaseviridae</taxon>
        <taxon>Cleopatravirinae</taxon>
        <taxon>Carltongylesvirus</taxon>
        <taxon>Carltongylesvirus PYps3T</taxon>
    </lineage>
</organism>
<dbReference type="Proteomes" id="UP000827765">
    <property type="component" value="Segment"/>
</dbReference>
<sequence length="81" mass="8893">MRVLALYDRHELKIHQAAGDMPATQLALSAIEMNALALFGSGFDDNEVYKTAIAALKDSKDFSDTQSILSNLDIDSHIIEI</sequence>
<name>A0AAE7P506_9CAUD</name>
<reference evidence="1 2" key="1">
    <citation type="submission" date="2020-10" db="EMBL/GenBank/DDBJ databases">
        <title>Genome of Yersinia pseudotuberculosis phages.</title>
        <authorList>
            <person name="Hammerl J.A."/>
            <person name="Hertwig S."/>
        </authorList>
    </citation>
    <scope>NUCLEOTIDE SEQUENCE [LARGE SCALE GENOMIC DNA]</scope>
</reference>
<proteinExistence type="predicted"/>
<evidence type="ECO:0000313" key="1">
    <source>
        <dbReference type="EMBL" id="QQO91048.1"/>
    </source>
</evidence>
<protein>
    <submittedName>
        <fullName evidence="1">Uncharacterized protein</fullName>
    </submittedName>
</protein>
<dbReference type="EMBL" id="MW147599">
    <property type="protein sequence ID" value="QQO91048.1"/>
    <property type="molecule type" value="Genomic_DNA"/>
</dbReference>